<dbReference type="OrthoDB" id="3127221at2759"/>
<feature type="compositionally biased region" description="Polar residues" evidence="1">
    <location>
        <begin position="17"/>
        <end position="30"/>
    </location>
</feature>
<gene>
    <name evidence="2" type="ORF">ARMGADRAFT_1018824</name>
</gene>
<dbReference type="Proteomes" id="UP000217790">
    <property type="component" value="Unassembled WGS sequence"/>
</dbReference>
<feature type="region of interest" description="Disordered" evidence="1">
    <location>
        <begin position="1"/>
        <end position="30"/>
    </location>
</feature>
<sequence length="92" mass="9709">SAGDLPLPKIKPDASADPQQQSTLPINDTNLGRIPLHGPVDHISAWYNANPYDCAATPATASELDNVMKAVSDKASSGLEYIPVLLALDKVN</sequence>
<reference evidence="3" key="1">
    <citation type="journal article" date="2017" name="Nat. Ecol. Evol.">
        <title>Genome expansion and lineage-specific genetic innovations in the forest pathogenic fungi Armillaria.</title>
        <authorList>
            <person name="Sipos G."/>
            <person name="Prasanna A.N."/>
            <person name="Walter M.C."/>
            <person name="O'Connor E."/>
            <person name="Balint B."/>
            <person name="Krizsan K."/>
            <person name="Kiss B."/>
            <person name="Hess J."/>
            <person name="Varga T."/>
            <person name="Slot J."/>
            <person name="Riley R."/>
            <person name="Boka B."/>
            <person name="Rigling D."/>
            <person name="Barry K."/>
            <person name="Lee J."/>
            <person name="Mihaltcheva S."/>
            <person name="LaButti K."/>
            <person name="Lipzen A."/>
            <person name="Waldron R."/>
            <person name="Moloney N.M."/>
            <person name="Sperisen C."/>
            <person name="Kredics L."/>
            <person name="Vagvoelgyi C."/>
            <person name="Patrignani A."/>
            <person name="Fitzpatrick D."/>
            <person name="Nagy I."/>
            <person name="Doyle S."/>
            <person name="Anderson J.B."/>
            <person name="Grigoriev I.V."/>
            <person name="Gueldener U."/>
            <person name="Muensterkoetter M."/>
            <person name="Nagy L.G."/>
        </authorList>
    </citation>
    <scope>NUCLEOTIDE SEQUENCE [LARGE SCALE GENOMIC DNA]</scope>
    <source>
        <strain evidence="3">Ar21-2</strain>
    </source>
</reference>
<dbReference type="EMBL" id="KZ293702">
    <property type="protein sequence ID" value="PBK83907.1"/>
    <property type="molecule type" value="Genomic_DNA"/>
</dbReference>
<accession>A0A2H3D4D1</accession>
<dbReference type="InParanoid" id="A0A2H3D4D1"/>
<evidence type="ECO:0000313" key="3">
    <source>
        <dbReference type="Proteomes" id="UP000217790"/>
    </source>
</evidence>
<keyword evidence="3" id="KW-1185">Reference proteome</keyword>
<feature type="non-terminal residue" evidence="2">
    <location>
        <position position="1"/>
    </location>
</feature>
<name>A0A2H3D4D1_ARMGA</name>
<dbReference type="STRING" id="47427.A0A2H3D4D1"/>
<evidence type="ECO:0000256" key="1">
    <source>
        <dbReference type="SAM" id="MobiDB-lite"/>
    </source>
</evidence>
<organism evidence="2 3">
    <name type="scientific">Armillaria gallica</name>
    <name type="common">Bulbous honey fungus</name>
    <name type="synonym">Armillaria bulbosa</name>
    <dbReference type="NCBI Taxonomy" id="47427"/>
    <lineage>
        <taxon>Eukaryota</taxon>
        <taxon>Fungi</taxon>
        <taxon>Dikarya</taxon>
        <taxon>Basidiomycota</taxon>
        <taxon>Agaricomycotina</taxon>
        <taxon>Agaricomycetes</taxon>
        <taxon>Agaricomycetidae</taxon>
        <taxon>Agaricales</taxon>
        <taxon>Marasmiineae</taxon>
        <taxon>Physalacriaceae</taxon>
        <taxon>Armillaria</taxon>
    </lineage>
</organism>
<evidence type="ECO:0000313" key="2">
    <source>
        <dbReference type="EMBL" id="PBK83907.1"/>
    </source>
</evidence>
<protein>
    <submittedName>
        <fullName evidence="2">Uncharacterized protein</fullName>
    </submittedName>
</protein>
<proteinExistence type="predicted"/>
<dbReference type="AlphaFoldDB" id="A0A2H3D4D1"/>